<accession>A0ABD2HAH9</accession>
<reference evidence="2 3" key="2">
    <citation type="journal article" date="2024" name="G3 (Bethesda)">
        <title>The genome of the cryopelagic Antarctic bald notothen, Trematomus borchgrevinki.</title>
        <authorList>
            <person name="Rayamajhi N."/>
            <person name="Rivera-Colon A.G."/>
            <person name="Minhas B.F."/>
            <person name="Cheng C.C."/>
            <person name="Catchen J.M."/>
        </authorList>
    </citation>
    <scope>NUCLEOTIDE SEQUENCE [LARGE SCALE GENOMIC DNA]</scope>
    <source>
        <strain evidence="2">AGRC-2024</strain>
    </source>
</reference>
<dbReference type="AlphaFoldDB" id="A0ABD2HAH9"/>
<feature type="region of interest" description="Disordered" evidence="1">
    <location>
        <begin position="113"/>
        <end position="133"/>
    </location>
</feature>
<protein>
    <submittedName>
        <fullName evidence="2">Uncharacterized protein</fullName>
    </submittedName>
</protein>
<evidence type="ECO:0000313" key="2">
    <source>
        <dbReference type="EMBL" id="KAL3063484.1"/>
    </source>
</evidence>
<organism evidence="2 3">
    <name type="scientific">Pagothenia borchgrevinki</name>
    <name type="common">Bald rockcod</name>
    <name type="synonym">Trematomus borchgrevinki</name>
    <dbReference type="NCBI Taxonomy" id="8213"/>
    <lineage>
        <taxon>Eukaryota</taxon>
        <taxon>Metazoa</taxon>
        <taxon>Chordata</taxon>
        <taxon>Craniata</taxon>
        <taxon>Vertebrata</taxon>
        <taxon>Euteleostomi</taxon>
        <taxon>Actinopterygii</taxon>
        <taxon>Neopterygii</taxon>
        <taxon>Teleostei</taxon>
        <taxon>Neoteleostei</taxon>
        <taxon>Acanthomorphata</taxon>
        <taxon>Eupercaria</taxon>
        <taxon>Perciformes</taxon>
        <taxon>Notothenioidei</taxon>
        <taxon>Nototheniidae</taxon>
        <taxon>Pagothenia</taxon>
    </lineage>
</organism>
<gene>
    <name evidence="2" type="ORF">OYC64_003115</name>
</gene>
<feature type="compositionally biased region" description="Low complexity" evidence="1">
    <location>
        <begin position="48"/>
        <end position="62"/>
    </location>
</feature>
<proteinExistence type="predicted"/>
<feature type="region of interest" description="Disordered" evidence="1">
    <location>
        <begin position="47"/>
        <end position="75"/>
    </location>
</feature>
<dbReference type="Proteomes" id="UP001619887">
    <property type="component" value="Unassembled WGS sequence"/>
</dbReference>
<reference evidence="2 3" key="1">
    <citation type="journal article" date="2022" name="G3 (Bethesda)">
        <title>Evaluating Illumina-, Nanopore-, and PacBio-based genome assembly strategies with the bald notothen, Trematomus borchgrevinki.</title>
        <authorList>
            <person name="Rayamajhi N."/>
            <person name="Cheng C.C."/>
            <person name="Catchen J.M."/>
        </authorList>
    </citation>
    <scope>NUCLEOTIDE SEQUENCE [LARGE SCALE GENOMIC DNA]</scope>
    <source>
        <strain evidence="2">AGRC-2024</strain>
    </source>
</reference>
<feature type="region of interest" description="Disordered" evidence="1">
    <location>
        <begin position="85"/>
        <end position="104"/>
    </location>
</feature>
<evidence type="ECO:0000256" key="1">
    <source>
        <dbReference type="SAM" id="MobiDB-lite"/>
    </source>
</evidence>
<evidence type="ECO:0000313" key="3">
    <source>
        <dbReference type="Proteomes" id="UP001619887"/>
    </source>
</evidence>
<comment type="caution">
    <text evidence="2">The sequence shown here is derived from an EMBL/GenBank/DDBJ whole genome shotgun (WGS) entry which is preliminary data.</text>
</comment>
<dbReference type="EMBL" id="JBIYXZ010002071">
    <property type="protein sequence ID" value="KAL3063484.1"/>
    <property type="molecule type" value="Genomic_DNA"/>
</dbReference>
<name>A0ABD2HAH9_PAGBO</name>
<keyword evidence="3" id="KW-1185">Reference proteome</keyword>
<sequence>MVGLVGGGSSQAGQQAVQSPRQVVSAVVLHCQPAVEQVEDGLAERVAADQPGAAQGQQQQGQELQRRAVLSSQGEGEVVPVVVPVDPAVQPGHPDEKHTNTFNSHCWGKSVQKWGEATSGAPRPSYNQPNTFS</sequence>